<gene>
    <name evidence="5" type="ORF">VCR31J2_1270515</name>
</gene>
<evidence type="ECO:0000259" key="4">
    <source>
        <dbReference type="Pfam" id="PF00724"/>
    </source>
</evidence>
<dbReference type="RefSeq" id="WP_050650170.1">
    <property type="nucleotide sequence ID" value="NZ_LK933975.1"/>
</dbReference>
<comment type="cofactor">
    <cofactor evidence="1">
        <name>FMN</name>
        <dbReference type="ChEBI" id="CHEBI:58210"/>
    </cofactor>
</comment>
<comment type="caution">
    <text evidence="5">The sequence shown here is derived from an EMBL/GenBank/DDBJ whole genome shotgun (WGS) entry which is preliminary data.</text>
</comment>
<comment type="similarity">
    <text evidence="2">Belongs to the NADH:flavin oxidoreductase/NADH oxidase family.</text>
</comment>
<accession>A0AA86XRA6</accession>
<dbReference type="PANTHER" id="PTHR22893:SF55">
    <property type="entry name" value="OXIDOREDUCTASE-RELATED"/>
    <property type="match status" value="1"/>
</dbReference>
<dbReference type="GO" id="GO:0005829">
    <property type="term" value="C:cytosol"/>
    <property type="evidence" value="ECO:0007669"/>
    <property type="project" value="TreeGrafter"/>
</dbReference>
<evidence type="ECO:0000256" key="2">
    <source>
        <dbReference type="ARBA" id="ARBA00005979"/>
    </source>
</evidence>
<dbReference type="CDD" id="cd02933">
    <property type="entry name" value="OYE_like_FMN"/>
    <property type="match status" value="1"/>
</dbReference>
<keyword evidence="6" id="KW-1185">Reference proteome</keyword>
<dbReference type="Gene3D" id="3.20.20.70">
    <property type="entry name" value="Aldolase class I"/>
    <property type="match status" value="1"/>
</dbReference>
<dbReference type="AlphaFoldDB" id="A0AA86XRA6"/>
<proteinExistence type="inferred from homology"/>
<dbReference type="Proteomes" id="UP000041625">
    <property type="component" value="Unassembled WGS sequence"/>
</dbReference>
<evidence type="ECO:0000256" key="1">
    <source>
        <dbReference type="ARBA" id="ARBA00001917"/>
    </source>
</evidence>
<dbReference type="PANTHER" id="PTHR22893">
    <property type="entry name" value="NADH OXIDOREDUCTASE-RELATED"/>
    <property type="match status" value="1"/>
</dbReference>
<sequence>MKEDILFENIELGNGLNLENRIVMPPMSRSKASDDLIPTDAMADYYARRAETGLIIVEGTIVSPMAQGYPNSPGLYNEEQIEGWKKVTDKVHQNGGKIFAQLWHCGRVSHPFYLEGKLPLAPSAVPLQGKVPRGKDLEYGMPSEMSEEVIFSVIGEFKQAAANARKAGFDGVEIHGANGYLIDQFLHWETNQRTDAWGGTPEKMSQFLFKIIEAVKQEVEYVGVRLSPVGYLHLEENEEDKVISDYYLKQLNQYELTYVHNGSIDDKPYQYIDGSVTQYIRSLYQGIVIASGGYSAESAREMLSRGDADLVAIGRPLIANPDYIERVKTQQEIKPYSNEMLAELV</sequence>
<evidence type="ECO:0000313" key="6">
    <source>
        <dbReference type="Proteomes" id="UP000041625"/>
    </source>
</evidence>
<dbReference type="EMBL" id="CCKJ01000032">
    <property type="protein sequence ID" value="CDT60927.1"/>
    <property type="molecule type" value="Genomic_DNA"/>
</dbReference>
<reference evidence="5 6" key="1">
    <citation type="submission" date="2014-06" db="EMBL/GenBank/DDBJ databases">
        <authorList>
            <person name="Le Roux F."/>
        </authorList>
    </citation>
    <scope>NUCLEOTIDE SEQUENCE [LARGE SCALE GENOMIC DNA]</scope>
    <source>
        <strain evidence="5 6">J2-31</strain>
    </source>
</reference>
<dbReference type="InterPro" id="IPR045247">
    <property type="entry name" value="Oye-like"/>
</dbReference>
<dbReference type="SUPFAM" id="SSF51395">
    <property type="entry name" value="FMN-linked oxidoreductases"/>
    <property type="match status" value="1"/>
</dbReference>
<organism evidence="5 6">
    <name type="scientific">Vibrio coralliirubri</name>
    <dbReference type="NCBI Taxonomy" id="1516159"/>
    <lineage>
        <taxon>Bacteria</taxon>
        <taxon>Pseudomonadati</taxon>
        <taxon>Pseudomonadota</taxon>
        <taxon>Gammaproteobacteria</taxon>
        <taxon>Vibrionales</taxon>
        <taxon>Vibrionaceae</taxon>
        <taxon>Vibrio</taxon>
    </lineage>
</organism>
<dbReference type="InterPro" id="IPR013785">
    <property type="entry name" value="Aldolase_TIM"/>
</dbReference>
<name>A0AA86XRA6_9VIBR</name>
<keyword evidence="3" id="KW-0560">Oxidoreductase</keyword>
<evidence type="ECO:0000256" key="3">
    <source>
        <dbReference type="ARBA" id="ARBA00023002"/>
    </source>
</evidence>
<feature type="domain" description="NADH:flavin oxidoreductase/NADH oxidase N-terminal" evidence="4">
    <location>
        <begin position="6"/>
        <end position="331"/>
    </location>
</feature>
<dbReference type="FunFam" id="3.20.20.70:FF:000059">
    <property type="entry name" value="N-ethylmaleimide reductase, FMN-linked"/>
    <property type="match status" value="1"/>
</dbReference>
<dbReference type="InterPro" id="IPR001155">
    <property type="entry name" value="OxRdtase_FMN_N"/>
</dbReference>
<protein>
    <submittedName>
        <fullName evidence="5">NADH:flavin oxidoreductase</fullName>
    </submittedName>
</protein>
<dbReference type="Pfam" id="PF00724">
    <property type="entry name" value="Oxidored_FMN"/>
    <property type="match status" value="1"/>
</dbReference>
<dbReference type="GO" id="GO:0016628">
    <property type="term" value="F:oxidoreductase activity, acting on the CH-CH group of donors, NAD or NADP as acceptor"/>
    <property type="evidence" value="ECO:0007669"/>
    <property type="project" value="UniProtKB-ARBA"/>
</dbReference>
<evidence type="ECO:0000313" key="5">
    <source>
        <dbReference type="EMBL" id="CDT60927.1"/>
    </source>
</evidence>
<dbReference type="GO" id="GO:0010181">
    <property type="term" value="F:FMN binding"/>
    <property type="evidence" value="ECO:0007669"/>
    <property type="project" value="InterPro"/>
</dbReference>